<dbReference type="AlphaFoldDB" id="A0A812NR04"/>
<organism evidence="1 2">
    <name type="scientific">Symbiodinium natans</name>
    <dbReference type="NCBI Taxonomy" id="878477"/>
    <lineage>
        <taxon>Eukaryota</taxon>
        <taxon>Sar</taxon>
        <taxon>Alveolata</taxon>
        <taxon>Dinophyceae</taxon>
        <taxon>Suessiales</taxon>
        <taxon>Symbiodiniaceae</taxon>
        <taxon>Symbiodinium</taxon>
    </lineage>
</organism>
<protein>
    <submittedName>
        <fullName evidence="1">ALMA1 protein</fullName>
    </submittedName>
</protein>
<dbReference type="OrthoDB" id="412688at2759"/>
<dbReference type="Proteomes" id="UP000604046">
    <property type="component" value="Unassembled WGS sequence"/>
</dbReference>
<proteinExistence type="predicted"/>
<comment type="caution">
    <text evidence="1">The sequence shown here is derived from an EMBL/GenBank/DDBJ whole genome shotgun (WGS) entry which is preliminary data.</text>
</comment>
<reference evidence="1" key="1">
    <citation type="submission" date="2021-02" db="EMBL/GenBank/DDBJ databases">
        <authorList>
            <person name="Dougan E. K."/>
            <person name="Rhodes N."/>
            <person name="Thang M."/>
            <person name="Chan C."/>
        </authorList>
    </citation>
    <scope>NUCLEOTIDE SEQUENCE</scope>
</reference>
<dbReference type="EMBL" id="CAJNDS010002095">
    <property type="protein sequence ID" value="CAE7322733.1"/>
    <property type="molecule type" value="Genomic_DNA"/>
</dbReference>
<gene>
    <name evidence="1" type="primary">ALMA1</name>
    <name evidence="1" type="ORF">SNAT2548_LOCUS16908</name>
</gene>
<accession>A0A812NR04</accession>
<keyword evidence="2" id="KW-1185">Reference proteome</keyword>
<sequence length="226" mass="24595">MADALVVLQLDTRFPRVPGDIACPETYSLPMRIEIVPKAQVADVVSADPEALDITGFVSAVAAADAKVVSTSCGFLAYFQKALAARTEKTFLSSALVALPTLRARFRDEEILILTFDAQVLGAPAYSRALDGFEGPVVGLKKSMHLYKVISEDLKHLDFQQAEADIDELVCSALSRSPGIRAILLECTNLPPYKHIIRRHFAGEITDCLTVLESACAGLVKEEFLR</sequence>
<evidence type="ECO:0000313" key="2">
    <source>
        <dbReference type="Proteomes" id="UP000604046"/>
    </source>
</evidence>
<evidence type="ECO:0000313" key="1">
    <source>
        <dbReference type="EMBL" id="CAE7322733.1"/>
    </source>
</evidence>
<name>A0A812NR04_9DINO</name>